<evidence type="ECO:0000313" key="2">
    <source>
        <dbReference type="EMBL" id="GHE93385.1"/>
    </source>
</evidence>
<dbReference type="EMBL" id="BNAU01000002">
    <property type="protein sequence ID" value="GHE93385.1"/>
    <property type="molecule type" value="Genomic_DNA"/>
</dbReference>
<keyword evidence="1" id="KW-1133">Transmembrane helix</keyword>
<evidence type="ECO:0000256" key="1">
    <source>
        <dbReference type="SAM" id="Phobius"/>
    </source>
</evidence>
<accession>A0ABQ3IWA4</accession>
<comment type="caution">
    <text evidence="2">The sequence shown here is derived from an EMBL/GenBank/DDBJ whole genome shotgun (WGS) entry which is preliminary data.</text>
</comment>
<keyword evidence="1" id="KW-0472">Membrane</keyword>
<name>A0ABQ3IWA4_9PSEU</name>
<keyword evidence="1" id="KW-0812">Transmembrane</keyword>
<sequence length="295" mass="30870">MSDMRKLREALKTREALAPDPDAVLTGAHGRIRRRRTQRRVAGAAAVVAVVIAGAGAGMSLLRPSDEPASIEAAAGAADLPVPAPALPFTVDELPAGLELSSWTVSGTTASGRYEGYYGAFMEIMVTDATPDTAATGTVTYLSGDAMQTQLGIAPGKVVTVLTGKGEFPDERLLEVAKTVRLVPTPVRSMLRTLRAPAGVTVRQWSRSADSEYLMLCPAEVPVKLPARVDGRCYQVSVTAGRPVAPTTTRAPQSVPLPLNRTVRRLLNGGTVLTVSTELGAEAVLEAISESAVGS</sequence>
<dbReference type="Proteomes" id="UP000605897">
    <property type="component" value="Unassembled WGS sequence"/>
</dbReference>
<reference evidence="3" key="1">
    <citation type="journal article" date="2019" name="Int. J. Syst. Evol. Microbiol.">
        <title>The Global Catalogue of Microorganisms (GCM) 10K type strain sequencing project: providing services to taxonomists for standard genome sequencing and annotation.</title>
        <authorList>
            <consortium name="The Broad Institute Genomics Platform"/>
            <consortium name="The Broad Institute Genome Sequencing Center for Infectious Disease"/>
            <person name="Wu L."/>
            <person name="Ma J."/>
        </authorList>
    </citation>
    <scope>NUCLEOTIDE SEQUENCE [LARGE SCALE GENOMIC DNA]</scope>
    <source>
        <strain evidence="3">CGMCC 4.7677</strain>
    </source>
</reference>
<evidence type="ECO:0000313" key="3">
    <source>
        <dbReference type="Proteomes" id="UP000605897"/>
    </source>
</evidence>
<organism evidence="2 3">
    <name type="scientific">Amycolatopsis deserti</name>
    <dbReference type="NCBI Taxonomy" id="185696"/>
    <lineage>
        <taxon>Bacteria</taxon>
        <taxon>Bacillati</taxon>
        <taxon>Actinomycetota</taxon>
        <taxon>Actinomycetes</taxon>
        <taxon>Pseudonocardiales</taxon>
        <taxon>Pseudonocardiaceae</taxon>
        <taxon>Amycolatopsis</taxon>
    </lineage>
</organism>
<protein>
    <submittedName>
        <fullName evidence="2">Uncharacterized protein</fullName>
    </submittedName>
</protein>
<gene>
    <name evidence="2" type="ORF">GCM10017786_27680</name>
</gene>
<feature type="transmembrane region" description="Helical" evidence="1">
    <location>
        <begin position="41"/>
        <end position="62"/>
    </location>
</feature>
<keyword evidence="3" id="KW-1185">Reference proteome</keyword>
<proteinExistence type="predicted"/>